<keyword evidence="5" id="KW-1185">Reference proteome</keyword>
<dbReference type="RefSeq" id="WP_250094749.1">
    <property type="nucleotide sequence ID" value="NZ_JAKRYL010000002.1"/>
</dbReference>
<dbReference type="GO" id="GO:0031411">
    <property type="term" value="C:gas vesicle"/>
    <property type="evidence" value="ECO:0007669"/>
    <property type="project" value="UniProtKB-SubCell"/>
</dbReference>
<evidence type="ECO:0000313" key="4">
    <source>
        <dbReference type="EMBL" id="MCL7745808.1"/>
    </source>
</evidence>
<keyword evidence="1" id="KW-0304">Gas vesicle</keyword>
<dbReference type="Pfam" id="PF06386">
    <property type="entry name" value="GvpL_GvpF"/>
    <property type="match status" value="1"/>
</dbReference>
<proteinExistence type="inferred from homology"/>
<name>A0A9X2A352_9BACI</name>
<dbReference type="Proteomes" id="UP001139150">
    <property type="component" value="Unassembled WGS sequence"/>
</dbReference>
<evidence type="ECO:0000256" key="3">
    <source>
        <dbReference type="ARBA" id="ARBA00035643"/>
    </source>
</evidence>
<reference evidence="4" key="1">
    <citation type="submission" date="2022-02" db="EMBL/GenBank/DDBJ databases">
        <title>Halalkalibacter sp. nov. isolated from Lonar Lake, India.</title>
        <authorList>
            <person name="Joshi A."/>
            <person name="Thite S."/>
            <person name="Lodha T."/>
        </authorList>
    </citation>
    <scope>NUCLEOTIDE SEQUENCE</scope>
    <source>
        <strain evidence="4">MEB205</strain>
    </source>
</reference>
<comment type="similarity">
    <text evidence="3">Belongs to the gas vesicle GvpF/GvpL family.</text>
</comment>
<organism evidence="4 5">
    <name type="scientific">Halalkalibacter alkaliphilus</name>
    <dbReference type="NCBI Taxonomy" id="2917993"/>
    <lineage>
        <taxon>Bacteria</taxon>
        <taxon>Bacillati</taxon>
        <taxon>Bacillota</taxon>
        <taxon>Bacilli</taxon>
        <taxon>Bacillales</taxon>
        <taxon>Bacillaceae</taxon>
        <taxon>Halalkalibacter</taxon>
    </lineage>
</organism>
<evidence type="ECO:0000256" key="1">
    <source>
        <dbReference type="ARBA" id="ARBA00022987"/>
    </source>
</evidence>
<comment type="subcellular location">
    <subcellularLocation>
        <location evidence="2">Gas vesicle</location>
    </subcellularLocation>
</comment>
<evidence type="ECO:0000256" key="2">
    <source>
        <dbReference type="ARBA" id="ARBA00035108"/>
    </source>
</evidence>
<dbReference type="AlphaFoldDB" id="A0A9X2A352"/>
<dbReference type="GO" id="GO:0031412">
    <property type="term" value="P:gas vesicle organization"/>
    <property type="evidence" value="ECO:0007669"/>
    <property type="project" value="InterPro"/>
</dbReference>
<dbReference type="PANTHER" id="PTHR36852:SF1">
    <property type="entry name" value="PROTEIN GVPL 2"/>
    <property type="match status" value="1"/>
</dbReference>
<dbReference type="EMBL" id="JAKRYL010000002">
    <property type="protein sequence ID" value="MCL7745808.1"/>
    <property type="molecule type" value="Genomic_DNA"/>
</dbReference>
<dbReference type="PANTHER" id="PTHR36852">
    <property type="entry name" value="PROTEIN GVPL 2"/>
    <property type="match status" value="1"/>
</dbReference>
<evidence type="ECO:0000313" key="5">
    <source>
        <dbReference type="Proteomes" id="UP001139150"/>
    </source>
</evidence>
<accession>A0A9X2A352</accession>
<sequence length="251" mass="29138">MKSKVGIYTFCSIKTQNPLTFGSIEFENRKTNIYTIHFKDIAMVVAQVPLKIYTPKKENLLAHQTVISTVMKEHSVIPISFGNVFKKEEDVKVLLKKLYSQFKQLFPQIENKIEVGLKIIGKKEWLKKMLEKNTSISKLKNEIESKSKDAAFYDRIQLGELTRNSFKVIEEKIVNEVFSPLTKISVASKQNDVVNERMLLNAAFLIDCDKEAEFDQKVNECYHQWGDKVDFKYSGPWPPYNFINIKVKVEE</sequence>
<dbReference type="InterPro" id="IPR009430">
    <property type="entry name" value="GvpL/GvpF"/>
</dbReference>
<gene>
    <name evidence="4" type="ORF">MF646_01620</name>
</gene>
<comment type="caution">
    <text evidence="4">The sequence shown here is derived from an EMBL/GenBank/DDBJ whole genome shotgun (WGS) entry which is preliminary data.</text>
</comment>
<protein>
    <submittedName>
        <fullName evidence="4">GvpL/GvpF family gas vesicle protein</fullName>
    </submittedName>
</protein>